<keyword evidence="2" id="KW-0547">Nucleotide-binding</keyword>
<comment type="caution">
    <text evidence="6">The sequence shown here is derived from an EMBL/GenBank/DDBJ whole genome shotgun (WGS) entry which is preliminary data.</text>
</comment>
<dbReference type="PANTHER" id="PTHR18866:SF33">
    <property type="entry name" value="METHYLCROTONOYL-COA CARBOXYLASE SUBUNIT ALPHA, MITOCHONDRIAL-RELATED"/>
    <property type="match status" value="1"/>
</dbReference>
<dbReference type="PANTHER" id="PTHR18866">
    <property type="entry name" value="CARBOXYLASE:PYRUVATE/ACETYL-COA/PROPIONYL-COA CARBOXYLASE"/>
    <property type="match status" value="1"/>
</dbReference>
<dbReference type="Gene3D" id="3.40.50.20">
    <property type="match status" value="1"/>
</dbReference>
<dbReference type="AlphaFoldDB" id="A0A6A6JZX9"/>
<evidence type="ECO:0000256" key="3">
    <source>
        <dbReference type="ARBA" id="ARBA00022840"/>
    </source>
</evidence>
<keyword evidence="3" id="KW-0067">ATP-binding</keyword>
<feature type="domain" description="Biotin carboxylation" evidence="5">
    <location>
        <begin position="57"/>
        <end position="197"/>
    </location>
</feature>
<dbReference type="InterPro" id="IPR011764">
    <property type="entry name" value="Biotin_carboxylation_dom"/>
</dbReference>
<dbReference type="InterPro" id="IPR016185">
    <property type="entry name" value="PreATP-grasp_dom_sf"/>
</dbReference>
<accession>A0A6A6JZX9</accession>
<proteinExistence type="predicted"/>
<reference evidence="6 7" key="1">
    <citation type="journal article" date="2020" name="Mol. Plant">
        <title>The Chromosome-Based Rubber Tree Genome Provides New Insights into Spurge Genome Evolution and Rubber Biosynthesis.</title>
        <authorList>
            <person name="Liu J."/>
            <person name="Shi C."/>
            <person name="Shi C.C."/>
            <person name="Li W."/>
            <person name="Zhang Q.J."/>
            <person name="Zhang Y."/>
            <person name="Li K."/>
            <person name="Lu H.F."/>
            <person name="Shi C."/>
            <person name="Zhu S.T."/>
            <person name="Xiao Z.Y."/>
            <person name="Nan H."/>
            <person name="Yue Y."/>
            <person name="Zhu X.G."/>
            <person name="Wu Y."/>
            <person name="Hong X.N."/>
            <person name="Fan G.Y."/>
            <person name="Tong Y."/>
            <person name="Zhang D."/>
            <person name="Mao C.L."/>
            <person name="Liu Y.L."/>
            <person name="Hao S.J."/>
            <person name="Liu W.Q."/>
            <person name="Lv M.Q."/>
            <person name="Zhang H.B."/>
            <person name="Liu Y."/>
            <person name="Hu-Tang G.R."/>
            <person name="Wang J.P."/>
            <person name="Wang J.H."/>
            <person name="Sun Y.H."/>
            <person name="Ni S.B."/>
            <person name="Chen W.B."/>
            <person name="Zhang X.C."/>
            <person name="Jiao Y.N."/>
            <person name="Eichler E.E."/>
            <person name="Li G.H."/>
            <person name="Liu X."/>
            <person name="Gao L.Z."/>
        </authorList>
    </citation>
    <scope>NUCLEOTIDE SEQUENCE [LARGE SCALE GENOMIC DNA]</scope>
    <source>
        <strain evidence="7">cv. GT1</strain>
        <tissue evidence="6">Leaf</tissue>
    </source>
</reference>
<evidence type="ECO:0000256" key="2">
    <source>
        <dbReference type="ARBA" id="ARBA00022741"/>
    </source>
</evidence>
<dbReference type="InterPro" id="IPR050856">
    <property type="entry name" value="Biotin_carboxylase_complex"/>
</dbReference>
<keyword evidence="7" id="KW-1185">Reference proteome</keyword>
<evidence type="ECO:0000259" key="5">
    <source>
        <dbReference type="PROSITE" id="PS50979"/>
    </source>
</evidence>
<dbReference type="InterPro" id="IPR005481">
    <property type="entry name" value="BC-like_N"/>
</dbReference>
<gene>
    <name evidence="6" type="ORF">GH714_042791</name>
</gene>
<dbReference type="GO" id="GO:0016874">
    <property type="term" value="F:ligase activity"/>
    <property type="evidence" value="ECO:0007669"/>
    <property type="project" value="UniProtKB-KW"/>
</dbReference>
<name>A0A6A6JZX9_HEVBR</name>
<dbReference type="SUPFAM" id="SSF52440">
    <property type="entry name" value="PreATP-grasp domain"/>
    <property type="match status" value="1"/>
</dbReference>
<protein>
    <recommendedName>
        <fullName evidence="5">Biotin carboxylation domain-containing protein</fullName>
    </recommendedName>
</protein>
<dbReference type="Proteomes" id="UP000467840">
    <property type="component" value="Unassembled WGS sequence"/>
</dbReference>
<keyword evidence="1" id="KW-0436">Ligase</keyword>
<dbReference type="Pfam" id="PF00289">
    <property type="entry name" value="Biotin_carb_N"/>
    <property type="match status" value="1"/>
</dbReference>
<keyword evidence="4" id="KW-0092">Biotin</keyword>
<dbReference type="EMBL" id="JAAGAX010000511">
    <property type="protein sequence ID" value="KAF2281967.1"/>
    <property type="molecule type" value="Genomic_DNA"/>
</dbReference>
<dbReference type="PROSITE" id="PS50979">
    <property type="entry name" value="BC"/>
    <property type="match status" value="1"/>
</dbReference>
<dbReference type="GO" id="GO:0005524">
    <property type="term" value="F:ATP binding"/>
    <property type="evidence" value="ECO:0007669"/>
    <property type="project" value="UniProtKB-KW"/>
</dbReference>
<evidence type="ECO:0000313" key="6">
    <source>
        <dbReference type="EMBL" id="KAF2281967.1"/>
    </source>
</evidence>
<evidence type="ECO:0000256" key="4">
    <source>
        <dbReference type="ARBA" id="ARBA00023267"/>
    </source>
</evidence>
<sequence>MRDRIKACTGLQVPIRVCVYRPWMANLAHLQWCDAPVNTLPSADMTSGIFFKCAKMRVCCKNIVLRGEIACRIVRTARKMGIKCVCVYSDADRGALHTLCADEAVYIGPGPASQSYLDIGKICAVAEDTGVDAVHPGYGFLAENAEFPDRLSECGIGFIGPAPSSMRMMSDKVCRRGLRKMQCCCSSRIHGCCRIPH</sequence>
<evidence type="ECO:0000256" key="1">
    <source>
        <dbReference type="ARBA" id="ARBA00022598"/>
    </source>
</evidence>
<evidence type="ECO:0000313" key="7">
    <source>
        <dbReference type="Proteomes" id="UP000467840"/>
    </source>
</evidence>
<organism evidence="6 7">
    <name type="scientific">Hevea brasiliensis</name>
    <name type="common">Para rubber tree</name>
    <name type="synonym">Siphonia brasiliensis</name>
    <dbReference type="NCBI Taxonomy" id="3981"/>
    <lineage>
        <taxon>Eukaryota</taxon>
        <taxon>Viridiplantae</taxon>
        <taxon>Streptophyta</taxon>
        <taxon>Embryophyta</taxon>
        <taxon>Tracheophyta</taxon>
        <taxon>Spermatophyta</taxon>
        <taxon>Magnoliopsida</taxon>
        <taxon>eudicotyledons</taxon>
        <taxon>Gunneridae</taxon>
        <taxon>Pentapetalae</taxon>
        <taxon>rosids</taxon>
        <taxon>fabids</taxon>
        <taxon>Malpighiales</taxon>
        <taxon>Euphorbiaceae</taxon>
        <taxon>Crotonoideae</taxon>
        <taxon>Micrandreae</taxon>
        <taxon>Hevea</taxon>
    </lineage>
</organism>